<sequence>MKGLIGFVGLVSVAAVSAKPLLVGKNGPVVQASAGTMGMDPAIFRPLQKRENANSNFVGGLSTFGSALKKRQQEVDAILEALAENNPEDAEAVKKALKKRQDEVSDEAAALLEAETPIITNTEAQKASLDADVLAANGLNSDFSSMGSADASTAQSSTGTTDLSADTGAQVESTGADSQAETGSTDTQPADGNAASDADTAIVDDEGVEKRQIRDAHAALVKFASLDPDAAQFVKAFVTSLAKRQGSECSRDCHSYGYRNGDSIPSLSRAMISANVKQIGGANNAQAAQSGAAEATSAASTSAAGNEATPAAANANSASAGESSASPAAESTSAGSGTSSASAEATPDPNVNAKPNSTESATTTESTPAAATANPNGGRTTFDNSQGVEVPIAAIAGGDSSGEADEKVIRAGVMGTDLAAGGFTYKKRSEKRERKIRRSGTLMFFRS</sequence>
<dbReference type="OrthoDB" id="10642794at2759"/>
<name>A0A9P4NKS7_9PEZI</name>
<feature type="signal peptide" evidence="2">
    <location>
        <begin position="1"/>
        <end position="18"/>
    </location>
</feature>
<feature type="compositionally biased region" description="Low complexity" evidence="1">
    <location>
        <begin position="299"/>
        <end position="347"/>
    </location>
</feature>
<evidence type="ECO:0000256" key="2">
    <source>
        <dbReference type="SAM" id="SignalP"/>
    </source>
</evidence>
<evidence type="ECO:0000256" key="1">
    <source>
        <dbReference type="SAM" id="MobiDB-lite"/>
    </source>
</evidence>
<evidence type="ECO:0000313" key="3">
    <source>
        <dbReference type="EMBL" id="KAF2424913.1"/>
    </source>
</evidence>
<keyword evidence="2" id="KW-0732">Signal</keyword>
<keyword evidence="4" id="KW-1185">Reference proteome</keyword>
<feature type="compositionally biased region" description="Low complexity" evidence="1">
    <location>
        <begin position="355"/>
        <end position="376"/>
    </location>
</feature>
<proteinExistence type="predicted"/>
<dbReference type="EMBL" id="MU007072">
    <property type="protein sequence ID" value="KAF2424913.1"/>
    <property type="molecule type" value="Genomic_DNA"/>
</dbReference>
<reference evidence="3" key="1">
    <citation type="journal article" date="2020" name="Stud. Mycol.">
        <title>101 Dothideomycetes genomes: a test case for predicting lifestyles and emergence of pathogens.</title>
        <authorList>
            <person name="Haridas S."/>
            <person name="Albert R."/>
            <person name="Binder M."/>
            <person name="Bloem J."/>
            <person name="Labutti K."/>
            <person name="Salamov A."/>
            <person name="Andreopoulos B."/>
            <person name="Baker S."/>
            <person name="Barry K."/>
            <person name="Bills G."/>
            <person name="Bluhm B."/>
            <person name="Cannon C."/>
            <person name="Castanera R."/>
            <person name="Culley D."/>
            <person name="Daum C."/>
            <person name="Ezra D."/>
            <person name="Gonzalez J."/>
            <person name="Henrissat B."/>
            <person name="Kuo A."/>
            <person name="Liang C."/>
            <person name="Lipzen A."/>
            <person name="Lutzoni F."/>
            <person name="Magnuson J."/>
            <person name="Mondo S."/>
            <person name="Nolan M."/>
            <person name="Ohm R."/>
            <person name="Pangilinan J."/>
            <person name="Park H.-J."/>
            <person name="Ramirez L."/>
            <person name="Alfaro M."/>
            <person name="Sun H."/>
            <person name="Tritt A."/>
            <person name="Yoshinaga Y."/>
            <person name="Zwiers L.-H."/>
            <person name="Turgeon B."/>
            <person name="Goodwin S."/>
            <person name="Spatafora J."/>
            <person name="Crous P."/>
            <person name="Grigoriev I."/>
        </authorList>
    </citation>
    <scope>NUCLEOTIDE SEQUENCE</scope>
    <source>
        <strain evidence="3">CBS 130266</strain>
    </source>
</reference>
<protein>
    <submittedName>
        <fullName evidence="3">Uncharacterized protein</fullName>
    </submittedName>
</protein>
<organism evidence="3 4">
    <name type="scientific">Tothia fuscella</name>
    <dbReference type="NCBI Taxonomy" id="1048955"/>
    <lineage>
        <taxon>Eukaryota</taxon>
        <taxon>Fungi</taxon>
        <taxon>Dikarya</taxon>
        <taxon>Ascomycota</taxon>
        <taxon>Pezizomycotina</taxon>
        <taxon>Dothideomycetes</taxon>
        <taxon>Pleosporomycetidae</taxon>
        <taxon>Venturiales</taxon>
        <taxon>Cylindrosympodiaceae</taxon>
        <taxon>Tothia</taxon>
    </lineage>
</organism>
<feature type="region of interest" description="Disordered" evidence="1">
    <location>
        <begin position="299"/>
        <end position="385"/>
    </location>
</feature>
<feature type="compositionally biased region" description="Polar residues" evidence="1">
    <location>
        <begin position="146"/>
        <end position="164"/>
    </location>
</feature>
<feature type="compositionally biased region" description="Polar residues" evidence="1">
    <location>
        <begin position="170"/>
        <end position="190"/>
    </location>
</feature>
<evidence type="ECO:0000313" key="4">
    <source>
        <dbReference type="Proteomes" id="UP000800235"/>
    </source>
</evidence>
<gene>
    <name evidence="3" type="ORF">EJ08DRAFT_663794</name>
</gene>
<dbReference type="AlphaFoldDB" id="A0A9P4NKS7"/>
<comment type="caution">
    <text evidence="3">The sequence shown here is derived from an EMBL/GenBank/DDBJ whole genome shotgun (WGS) entry which is preliminary data.</text>
</comment>
<dbReference type="Proteomes" id="UP000800235">
    <property type="component" value="Unassembled WGS sequence"/>
</dbReference>
<accession>A0A9P4NKS7</accession>
<feature type="region of interest" description="Disordered" evidence="1">
    <location>
        <begin position="146"/>
        <end position="202"/>
    </location>
</feature>
<feature type="chain" id="PRO_5040319371" evidence="2">
    <location>
        <begin position="19"/>
        <end position="447"/>
    </location>
</feature>